<dbReference type="PANTHER" id="PTHR30250">
    <property type="entry name" value="PST FAMILY PREDICTED COLANIC ACID TRANSPORTER"/>
    <property type="match status" value="1"/>
</dbReference>
<comment type="similarity">
    <text evidence="2">Belongs to the polysaccharide synthase family.</text>
</comment>
<dbReference type="PANTHER" id="PTHR30250:SF10">
    <property type="entry name" value="LIPOPOLYSACCHARIDE BIOSYNTHESIS PROTEIN WZXC"/>
    <property type="match status" value="1"/>
</dbReference>
<keyword evidence="5 7" id="KW-1133">Transmembrane helix</keyword>
<name>A0A7Y3RAJ3_9FLAO</name>
<feature type="transmembrane region" description="Helical" evidence="7">
    <location>
        <begin position="410"/>
        <end position="429"/>
    </location>
</feature>
<evidence type="ECO:0000256" key="6">
    <source>
        <dbReference type="ARBA" id="ARBA00023136"/>
    </source>
</evidence>
<evidence type="ECO:0000256" key="5">
    <source>
        <dbReference type="ARBA" id="ARBA00022989"/>
    </source>
</evidence>
<dbReference type="Pfam" id="PF13440">
    <property type="entry name" value="Polysacc_synt_3"/>
    <property type="match status" value="1"/>
</dbReference>
<comment type="caution">
    <text evidence="8">The sequence shown here is derived from an EMBL/GenBank/DDBJ whole genome shotgun (WGS) entry which is preliminary data.</text>
</comment>
<organism evidence="8 9">
    <name type="scientific">Flavobacterium rivulicola</name>
    <dbReference type="NCBI Taxonomy" id="2732161"/>
    <lineage>
        <taxon>Bacteria</taxon>
        <taxon>Pseudomonadati</taxon>
        <taxon>Bacteroidota</taxon>
        <taxon>Flavobacteriia</taxon>
        <taxon>Flavobacteriales</taxon>
        <taxon>Flavobacteriaceae</taxon>
        <taxon>Flavobacterium</taxon>
    </lineage>
</organism>
<feature type="transmembrane region" description="Helical" evidence="7">
    <location>
        <begin position="435"/>
        <end position="455"/>
    </location>
</feature>
<reference evidence="8 9" key="1">
    <citation type="submission" date="2020-05" db="EMBL/GenBank/DDBJ databases">
        <title>Draft genome of Flavobacterium sp. IMCC34852.</title>
        <authorList>
            <person name="Song J."/>
            <person name="Cho J.-C."/>
        </authorList>
    </citation>
    <scope>NUCLEOTIDE SEQUENCE [LARGE SCALE GENOMIC DNA]</scope>
    <source>
        <strain evidence="8 9">IMCC34852</strain>
    </source>
</reference>
<dbReference type="GO" id="GO:0005886">
    <property type="term" value="C:plasma membrane"/>
    <property type="evidence" value="ECO:0007669"/>
    <property type="project" value="UniProtKB-SubCell"/>
</dbReference>
<gene>
    <name evidence="8" type="ORF">HKT18_10010</name>
</gene>
<evidence type="ECO:0000256" key="7">
    <source>
        <dbReference type="SAM" id="Phobius"/>
    </source>
</evidence>
<keyword evidence="3" id="KW-1003">Cell membrane</keyword>
<feature type="transmembrane region" description="Helical" evidence="7">
    <location>
        <begin position="71"/>
        <end position="90"/>
    </location>
</feature>
<protein>
    <submittedName>
        <fullName evidence="8">Oligosaccharide flippase family protein</fullName>
    </submittedName>
</protein>
<dbReference type="Proteomes" id="UP000536509">
    <property type="component" value="Unassembled WGS sequence"/>
</dbReference>
<feature type="transmembrane region" description="Helical" evidence="7">
    <location>
        <begin position="282"/>
        <end position="307"/>
    </location>
</feature>
<feature type="transmembrane region" description="Helical" evidence="7">
    <location>
        <begin position="35"/>
        <end position="59"/>
    </location>
</feature>
<feature type="transmembrane region" description="Helical" evidence="7">
    <location>
        <begin position="313"/>
        <end position="331"/>
    </location>
</feature>
<feature type="transmembrane region" description="Helical" evidence="7">
    <location>
        <begin position="12"/>
        <end position="29"/>
    </location>
</feature>
<proteinExistence type="inferred from homology"/>
<keyword evidence="6 7" id="KW-0472">Membrane</keyword>
<keyword evidence="9" id="KW-1185">Reference proteome</keyword>
<feature type="transmembrane region" description="Helical" evidence="7">
    <location>
        <begin position="164"/>
        <end position="183"/>
    </location>
</feature>
<sequence length="469" mass="54116">MNGIWYSSSKIAIIFCRIFLLMWTSRHLLPEDFGIFHAFNILIVLFMEIPNTGLGASLIKQKEVNQNHFNTVFFSYVIFALFFAGVLYLGSDAIAGFFNINQLSDILKNIFWLPIFIALSAISRNILLRDLKVKKISLIELFSFSCVYVPGVFIVYYFQPNYYALIYPMVAQVFVESLLFYAVKKEKYFFKFDKTAWNDLIHFGKWNTASRIVGMMGNQADGIIIGKVLGASALGVYNRSYSIMSTLQNLYSQYLDNIIFADFARMEDDKSLHLKKIIRVEYLLNLFIFPSLLIVLSCSSEIVLILLGDQWKATEILLQILTLGLLFRLNYKITLQYLRAQGYIKNTFYFSSFYLIVTVLLMLALSSFGLIGITLGYSLGLVFQYLQLHHKVSKVIPGYTLLEFLKANKFLLLKFVFILAFLMAFNHYLCNAFNFYLAVAVKIGFVFLFFTKPIYYEIISILKSKNKKP</sequence>
<keyword evidence="4 7" id="KW-0812">Transmembrane</keyword>
<feature type="transmembrane region" description="Helical" evidence="7">
    <location>
        <begin position="343"/>
        <end position="364"/>
    </location>
</feature>
<evidence type="ECO:0000256" key="1">
    <source>
        <dbReference type="ARBA" id="ARBA00004651"/>
    </source>
</evidence>
<evidence type="ECO:0000256" key="2">
    <source>
        <dbReference type="ARBA" id="ARBA00007430"/>
    </source>
</evidence>
<dbReference type="InterPro" id="IPR050833">
    <property type="entry name" value="Poly_Biosynth_Transport"/>
</dbReference>
<feature type="transmembrane region" description="Helical" evidence="7">
    <location>
        <begin position="110"/>
        <end position="127"/>
    </location>
</feature>
<dbReference type="RefSeq" id="WP_171222718.1">
    <property type="nucleotide sequence ID" value="NZ_CP121446.1"/>
</dbReference>
<evidence type="ECO:0000313" key="8">
    <source>
        <dbReference type="EMBL" id="NNT72550.1"/>
    </source>
</evidence>
<dbReference type="AlphaFoldDB" id="A0A7Y3RAJ3"/>
<evidence type="ECO:0000256" key="3">
    <source>
        <dbReference type="ARBA" id="ARBA00022475"/>
    </source>
</evidence>
<dbReference type="EMBL" id="JABEVX010000006">
    <property type="protein sequence ID" value="NNT72550.1"/>
    <property type="molecule type" value="Genomic_DNA"/>
</dbReference>
<feature type="transmembrane region" description="Helical" evidence="7">
    <location>
        <begin position="139"/>
        <end position="158"/>
    </location>
</feature>
<evidence type="ECO:0000256" key="4">
    <source>
        <dbReference type="ARBA" id="ARBA00022692"/>
    </source>
</evidence>
<evidence type="ECO:0000313" key="9">
    <source>
        <dbReference type="Proteomes" id="UP000536509"/>
    </source>
</evidence>
<accession>A0A7Y3RAJ3</accession>
<comment type="subcellular location">
    <subcellularLocation>
        <location evidence="1">Cell membrane</location>
        <topology evidence="1">Multi-pass membrane protein</topology>
    </subcellularLocation>
</comment>